<protein>
    <submittedName>
        <fullName evidence="1">Uncharacterized protein</fullName>
    </submittedName>
</protein>
<dbReference type="AlphaFoldDB" id="A0A133NSM0"/>
<gene>
    <name evidence="1" type="ORF">HMPREF3216_00166</name>
</gene>
<dbReference type="Proteomes" id="UP000070558">
    <property type="component" value="Unassembled WGS sequence"/>
</dbReference>
<organism evidence="1 2">
    <name type="scientific">Gardnerella vaginalis</name>
    <dbReference type="NCBI Taxonomy" id="2702"/>
    <lineage>
        <taxon>Bacteria</taxon>
        <taxon>Bacillati</taxon>
        <taxon>Actinomycetota</taxon>
        <taxon>Actinomycetes</taxon>
        <taxon>Bifidobacteriales</taxon>
        <taxon>Bifidobacteriaceae</taxon>
        <taxon>Gardnerella</taxon>
    </lineage>
</organism>
<proteinExistence type="predicted"/>
<comment type="caution">
    <text evidence="1">The sequence shown here is derived from an EMBL/GenBank/DDBJ whole genome shotgun (WGS) entry which is preliminary data.</text>
</comment>
<sequence>CFVYEGILLEALNACDDVGSSVSSNLAVYEKYSLLVNEEISVDNLDKLIKKNRIFIKIITVIRANGGSCLLNSLFYNYLIQSGVSEKEASSVMRSKTIFCK</sequence>
<reference evidence="1 2" key="1">
    <citation type="submission" date="2016-01" db="EMBL/GenBank/DDBJ databases">
        <authorList>
            <person name="Oliw E.H."/>
        </authorList>
    </citation>
    <scope>NUCLEOTIDE SEQUENCE [LARGE SCALE GENOMIC DNA]</scope>
    <source>
        <strain evidence="1 2">GED7760B</strain>
    </source>
</reference>
<feature type="non-terminal residue" evidence="1">
    <location>
        <position position="1"/>
    </location>
</feature>
<dbReference type="EMBL" id="LRQA01000009">
    <property type="protein sequence ID" value="KXA19281.1"/>
    <property type="molecule type" value="Genomic_DNA"/>
</dbReference>
<evidence type="ECO:0000313" key="1">
    <source>
        <dbReference type="EMBL" id="KXA19281.1"/>
    </source>
</evidence>
<accession>A0A133NSM0</accession>
<name>A0A133NSM0_GARVA</name>
<evidence type="ECO:0000313" key="2">
    <source>
        <dbReference type="Proteomes" id="UP000070558"/>
    </source>
</evidence>
<dbReference type="PATRIC" id="fig|2702.99.peg.164"/>
<feature type="non-terminal residue" evidence="1">
    <location>
        <position position="101"/>
    </location>
</feature>